<organism evidence="1 2">
    <name type="scientific">Pseudolabrys taiwanensis</name>
    <dbReference type="NCBI Taxonomy" id="331696"/>
    <lineage>
        <taxon>Bacteria</taxon>
        <taxon>Pseudomonadati</taxon>
        <taxon>Pseudomonadota</taxon>
        <taxon>Alphaproteobacteria</taxon>
        <taxon>Hyphomicrobiales</taxon>
        <taxon>Xanthobacteraceae</taxon>
        <taxon>Pseudolabrys</taxon>
    </lineage>
</organism>
<proteinExistence type="predicted"/>
<evidence type="ECO:0000313" key="2">
    <source>
        <dbReference type="Proteomes" id="UP000254889"/>
    </source>
</evidence>
<accession>A0A345ZX38</accession>
<reference evidence="1 2" key="1">
    <citation type="submission" date="2018-07" db="EMBL/GenBank/DDBJ databases">
        <authorList>
            <person name="Quirk P.G."/>
            <person name="Krulwich T.A."/>
        </authorList>
    </citation>
    <scope>NUCLEOTIDE SEQUENCE [LARGE SCALE GENOMIC DNA]</scope>
    <source>
        <strain evidence="1 2">CC-BB4</strain>
    </source>
</reference>
<protein>
    <submittedName>
        <fullName evidence="1">Uncharacterized protein</fullName>
    </submittedName>
</protein>
<sequence length="67" mass="7807">MWITHDEAIEMYARFWAARHGVNATKAAREAAKAFERRGDVEGLTAWTEVADRIERKRHDVPTWPRA</sequence>
<dbReference type="KEGG" id="ptaw:DW352_13780"/>
<evidence type="ECO:0000313" key="1">
    <source>
        <dbReference type="EMBL" id="AXK81485.1"/>
    </source>
</evidence>
<dbReference type="Proteomes" id="UP000254889">
    <property type="component" value="Chromosome"/>
</dbReference>
<keyword evidence="2" id="KW-1185">Reference proteome</keyword>
<dbReference type="EMBL" id="CP031417">
    <property type="protein sequence ID" value="AXK81485.1"/>
    <property type="molecule type" value="Genomic_DNA"/>
</dbReference>
<name>A0A345ZX38_9HYPH</name>
<gene>
    <name evidence="1" type="ORF">DW352_13780</name>
</gene>
<dbReference type="RefSeq" id="WP_115691864.1">
    <property type="nucleotide sequence ID" value="NZ_CP031417.1"/>
</dbReference>
<dbReference type="AlphaFoldDB" id="A0A345ZX38"/>